<reference evidence="5" key="1">
    <citation type="submission" date="2021-08" db="EMBL/GenBank/DDBJ databases">
        <title>WGS assembly of Ceratopteris richardii.</title>
        <authorList>
            <person name="Marchant D.B."/>
            <person name="Chen G."/>
            <person name="Jenkins J."/>
            <person name="Shu S."/>
            <person name="Leebens-Mack J."/>
            <person name="Grimwood J."/>
            <person name="Schmutz J."/>
            <person name="Soltis P."/>
            <person name="Soltis D."/>
            <person name="Chen Z.-H."/>
        </authorList>
    </citation>
    <scope>NUCLEOTIDE SEQUENCE</scope>
    <source>
        <strain evidence="5">Whitten #5841</strain>
        <tissue evidence="5">Leaf</tissue>
    </source>
</reference>
<protein>
    <recommendedName>
        <fullName evidence="4">DRBM domain-containing protein</fullName>
    </recommendedName>
</protein>
<evidence type="ECO:0000256" key="3">
    <source>
        <dbReference type="PROSITE-ProRule" id="PRU00266"/>
    </source>
</evidence>
<dbReference type="PANTHER" id="PTHR46031">
    <property type="match status" value="1"/>
</dbReference>
<name>A0A8T2QCS2_CERRI</name>
<feature type="domain" description="DRBM" evidence="4">
    <location>
        <begin position="1"/>
        <end position="70"/>
    </location>
</feature>
<dbReference type="Gene3D" id="3.30.160.20">
    <property type="match status" value="2"/>
</dbReference>
<dbReference type="GO" id="GO:0003725">
    <property type="term" value="F:double-stranded RNA binding"/>
    <property type="evidence" value="ECO:0007669"/>
    <property type="project" value="InterPro"/>
</dbReference>
<proteinExistence type="predicted"/>
<dbReference type="AlphaFoldDB" id="A0A8T2QCS2"/>
<keyword evidence="6" id="KW-1185">Reference proteome</keyword>
<evidence type="ECO:0000313" key="6">
    <source>
        <dbReference type="Proteomes" id="UP000825935"/>
    </source>
</evidence>
<evidence type="ECO:0000256" key="1">
    <source>
        <dbReference type="ARBA" id="ARBA00022737"/>
    </source>
</evidence>
<sequence>MFKNQLQELAQQRSYDMPSYSGIREGPAHAPRFKAIVTFNKESFESPCFCTTLRQAENAAAHVALDALSKRDSAHSSASRVLDETGFCKNLLQETAQRAGVILPIYSVEKSGPDHSPLFISTVELTGMKFVGDSAKTKKQAEKNAATAAWAYLKQVAIEAMQLAGGSHLSDEQIQASIVNILVRASQKSAGTVERQTLQPSNISISDSYASSVVPKLQSGQVKAHNSSTVTGERALSLLNSPVNNSHISVTPPPNSTRINSRISITPVPNSTKINSRISITPPSNSISSNSGIFITPPSNSSISNNRISVISSSNSPIVNNCNSIKLSSNSVKTNRHNSITRDSYSPKPNSRILLQASSTVATSCTAIIPEEQLNEALVEQQDECSLALVAENANNMTQQGHLSDSPKLTSETLQASHNLAEQMDECSLALVAAGTSNMMLQGHVSDDPKLTNEASASHNTSESSVATGTIMLIGSGKTSQLQPPEGTQMVIIKSETQSHVAYVPINHVRSDGQNLSHVLPTTYIVMNGNGMGTENNSSAVMLRHGNNQHINTSTPYESPASLSTCVRVVQAIPVFSASPSQDQATGHTGAVPLVIDLSKLSL</sequence>
<gene>
    <name evidence="5" type="ORF">KP509_36G038200</name>
</gene>
<dbReference type="EMBL" id="CM035441">
    <property type="protein sequence ID" value="KAH7281263.1"/>
    <property type="molecule type" value="Genomic_DNA"/>
</dbReference>
<evidence type="ECO:0000313" key="5">
    <source>
        <dbReference type="EMBL" id="KAH7281263.1"/>
    </source>
</evidence>
<evidence type="ECO:0000259" key="4">
    <source>
        <dbReference type="PROSITE" id="PS50137"/>
    </source>
</evidence>
<dbReference type="InterPro" id="IPR044451">
    <property type="entry name" value="AtDRB-like_DSRM_2"/>
</dbReference>
<comment type="caution">
    <text evidence="5">The sequence shown here is derived from an EMBL/GenBank/DDBJ whole genome shotgun (WGS) entry which is preliminary data.</text>
</comment>
<dbReference type="SMART" id="SM00358">
    <property type="entry name" value="DSRM"/>
    <property type="match status" value="2"/>
</dbReference>
<evidence type="ECO:0000256" key="2">
    <source>
        <dbReference type="ARBA" id="ARBA00022884"/>
    </source>
</evidence>
<dbReference type="PANTHER" id="PTHR46031:SF26">
    <property type="entry name" value="DOUBLE-STRANDED RNA-BINDING PROTEIN 2"/>
    <property type="match status" value="1"/>
</dbReference>
<accession>A0A8T2QCS2</accession>
<dbReference type="OrthoDB" id="839831at2759"/>
<dbReference type="Pfam" id="PF00035">
    <property type="entry name" value="dsrm"/>
    <property type="match status" value="2"/>
</dbReference>
<dbReference type="Proteomes" id="UP000825935">
    <property type="component" value="Chromosome 36"/>
</dbReference>
<organism evidence="5 6">
    <name type="scientific">Ceratopteris richardii</name>
    <name type="common">Triangle waterfern</name>
    <dbReference type="NCBI Taxonomy" id="49495"/>
    <lineage>
        <taxon>Eukaryota</taxon>
        <taxon>Viridiplantae</taxon>
        <taxon>Streptophyta</taxon>
        <taxon>Embryophyta</taxon>
        <taxon>Tracheophyta</taxon>
        <taxon>Polypodiopsida</taxon>
        <taxon>Polypodiidae</taxon>
        <taxon>Polypodiales</taxon>
        <taxon>Pteridineae</taxon>
        <taxon>Pteridaceae</taxon>
        <taxon>Parkerioideae</taxon>
        <taxon>Ceratopteris</taxon>
    </lineage>
</organism>
<keyword evidence="2 3" id="KW-0694">RNA-binding</keyword>
<dbReference type="InterPro" id="IPR014720">
    <property type="entry name" value="dsRBD_dom"/>
</dbReference>
<dbReference type="SUPFAM" id="SSF54768">
    <property type="entry name" value="dsRNA-binding domain-like"/>
    <property type="match status" value="2"/>
</dbReference>
<feature type="domain" description="DRBM" evidence="4">
    <location>
        <begin position="87"/>
        <end position="155"/>
    </location>
</feature>
<keyword evidence="1" id="KW-0677">Repeat</keyword>
<dbReference type="CDD" id="cd19907">
    <property type="entry name" value="DSRM_AtDRB-like_rpt1"/>
    <property type="match status" value="1"/>
</dbReference>
<dbReference type="PROSITE" id="PS50137">
    <property type="entry name" value="DS_RBD"/>
    <property type="match status" value="2"/>
</dbReference>
<dbReference type="InterPro" id="IPR044450">
    <property type="entry name" value="AtDRB-like_DSRM_1"/>
</dbReference>
<dbReference type="CDD" id="cd19908">
    <property type="entry name" value="DSRM_AtDRB-like_rpt2"/>
    <property type="match status" value="1"/>
</dbReference>